<reference evidence="10 11" key="1">
    <citation type="submission" date="2014-04" db="EMBL/GenBank/DDBJ databases">
        <title>Genome evolution of avian class.</title>
        <authorList>
            <person name="Zhang G."/>
            <person name="Li C."/>
        </authorList>
    </citation>
    <scope>NUCLEOTIDE SEQUENCE [LARGE SCALE GENOMIC DNA]</scope>
    <source>
        <strain evidence="10">BGI_N306</strain>
    </source>
</reference>
<dbReference type="InterPro" id="IPR018936">
    <property type="entry name" value="PI3/4_kinase_CS"/>
</dbReference>
<dbReference type="GO" id="GO:0035091">
    <property type="term" value="F:phosphatidylinositol binding"/>
    <property type="evidence" value="ECO:0007669"/>
    <property type="project" value="InterPro"/>
</dbReference>
<evidence type="ECO:0000259" key="9">
    <source>
        <dbReference type="PROSITE" id="PS51545"/>
    </source>
</evidence>
<evidence type="ECO:0000256" key="2">
    <source>
        <dbReference type="ARBA" id="ARBA00022679"/>
    </source>
</evidence>
<dbReference type="Gene3D" id="1.25.40.70">
    <property type="entry name" value="Phosphatidylinositol 3-kinase, accessory domain (PIK)"/>
    <property type="match status" value="1"/>
</dbReference>
<dbReference type="FunFam" id="3.30.1520.10:FF:000026">
    <property type="entry name" value="Phosphatidylinositol 4-phosphate 3-kinase C2 domain-containing subunit gamma"/>
    <property type="match status" value="1"/>
</dbReference>
<dbReference type="InterPro" id="IPR036940">
    <property type="entry name" value="PI3/4_kinase_cat_sf"/>
</dbReference>
<dbReference type="PANTHER" id="PTHR10048">
    <property type="entry name" value="PHOSPHATIDYLINOSITOL KINASE"/>
    <property type="match status" value="1"/>
</dbReference>
<dbReference type="SMART" id="SM00146">
    <property type="entry name" value="PI3Kc"/>
    <property type="match status" value="1"/>
</dbReference>
<dbReference type="AlphaFoldDB" id="A0A091XWT0"/>
<feature type="domain" description="PI3K/PI4K catalytic" evidence="8">
    <location>
        <begin position="630"/>
        <end position="908"/>
    </location>
</feature>
<dbReference type="Gene3D" id="1.10.1070.11">
    <property type="entry name" value="Phosphatidylinositol 3-/4-kinase, catalytic domain"/>
    <property type="match status" value="1"/>
</dbReference>
<dbReference type="InterPro" id="IPR000403">
    <property type="entry name" value="PI3/4_kinase_cat_dom"/>
</dbReference>
<dbReference type="Pfam" id="PF00787">
    <property type="entry name" value="PX"/>
    <property type="match status" value="1"/>
</dbReference>
<dbReference type="InterPro" id="IPR001263">
    <property type="entry name" value="PI3K_accessory_dom"/>
</dbReference>
<dbReference type="Gene3D" id="2.60.40.150">
    <property type="entry name" value="C2 domain"/>
    <property type="match status" value="1"/>
</dbReference>
<dbReference type="PhylomeDB" id="A0A091XWT0"/>
<dbReference type="InterPro" id="IPR000008">
    <property type="entry name" value="C2_dom"/>
</dbReference>
<dbReference type="FunFam" id="1.10.1070.11:FF:000013">
    <property type="entry name" value="Phosphatidylinositol 4-phosphate 3-kinase C2 domain-containing subunit gamma"/>
    <property type="match status" value="1"/>
</dbReference>
<dbReference type="GO" id="GO:0035005">
    <property type="term" value="F:1-phosphatidylinositol-4-phosphate 3-kinase activity"/>
    <property type="evidence" value="ECO:0007669"/>
    <property type="project" value="UniProtKB-EC"/>
</dbReference>
<evidence type="ECO:0000256" key="1">
    <source>
        <dbReference type="ARBA" id="ARBA00006209"/>
    </source>
</evidence>
<dbReference type="GO" id="GO:0005737">
    <property type="term" value="C:cytoplasm"/>
    <property type="evidence" value="ECO:0007669"/>
    <property type="project" value="TreeGrafter"/>
</dbReference>
<dbReference type="InterPro" id="IPR036871">
    <property type="entry name" value="PX_dom_sf"/>
</dbReference>
<dbReference type="GO" id="GO:0016303">
    <property type="term" value="F:1-phosphatidylinositol-3-kinase activity"/>
    <property type="evidence" value="ECO:0007669"/>
    <property type="project" value="UniProtKB-EC"/>
</dbReference>
<dbReference type="InterPro" id="IPR015433">
    <property type="entry name" value="PI3/4_kinase"/>
</dbReference>
<feature type="domain" description="C2" evidence="6">
    <location>
        <begin position="1071"/>
        <end position="1188"/>
    </location>
</feature>
<dbReference type="Pfam" id="PF00613">
    <property type="entry name" value="PI3Ka"/>
    <property type="match status" value="1"/>
</dbReference>
<keyword evidence="11" id="KW-1185">Reference proteome</keyword>
<dbReference type="PROSITE" id="PS50290">
    <property type="entry name" value="PI3_4_KINASE_3"/>
    <property type="match status" value="1"/>
</dbReference>
<dbReference type="PROSITE" id="PS50004">
    <property type="entry name" value="C2"/>
    <property type="match status" value="1"/>
</dbReference>
<evidence type="ECO:0000259" key="8">
    <source>
        <dbReference type="PROSITE" id="PS50290"/>
    </source>
</evidence>
<keyword evidence="2" id="KW-0808">Transferase</keyword>
<dbReference type="SUPFAM" id="SSF56112">
    <property type="entry name" value="Protein kinase-like (PK-like)"/>
    <property type="match status" value="1"/>
</dbReference>
<proteinExistence type="inferred from homology"/>
<dbReference type="InterPro" id="IPR035892">
    <property type="entry name" value="C2_domain_sf"/>
</dbReference>
<dbReference type="InterPro" id="IPR016024">
    <property type="entry name" value="ARM-type_fold"/>
</dbReference>
<dbReference type="FunFam" id="3.30.1010.10:FF:000001">
    <property type="entry name" value="Phosphatidylinositol 4-phosphate 3-kinase C2 domain-containing subunit beta"/>
    <property type="match status" value="1"/>
</dbReference>
<evidence type="ECO:0000259" key="7">
    <source>
        <dbReference type="PROSITE" id="PS50195"/>
    </source>
</evidence>
<dbReference type="EMBL" id="KK736135">
    <property type="protein sequence ID" value="KFR17326.1"/>
    <property type="molecule type" value="Genomic_DNA"/>
</dbReference>
<dbReference type="FunFam" id="2.60.40.150:FF:000125">
    <property type="entry name" value="Phosphatidylinositol-4-phosphate 3-kinase catalytic subunit type 2 gamma"/>
    <property type="match status" value="1"/>
</dbReference>
<dbReference type="InterPro" id="IPR042236">
    <property type="entry name" value="PI3K_accessory_sf"/>
</dbReference>
<dbReference type="SUPFAM" id="SSF48371">
    <property type="entry name" value="ARM repeat"/>
    <property type="match status" value="1"/>
</dbReference>
<protein>
    <submittedName>
        <fullName evidence="10">Phosphatidylinositol 4-phosphate 3-kinase C2 domain-containing subunit gamma</fullName>
    </submittedName>
</protein>
<dbReference type="PROSITE" id="PS00915">
    <property type="entry name" value="PI3_4_KINASE_1"/>
    <property type="match status" value="1"/>
</dbReference>
<dbReference type="GO" id="GO:0016477">
    <property type="term" value="P:cell migration"/>
    <property type="evidence" value="ECO:0007669"/>
    <property type="project" value="TreeGrafter"/>
</dbReference>
<feature type="domain" description="PIK helical" evidence="9">
    <location>
        <begin position="386"/>
        <end position="561"/>
    </location>
</feature>
<dbReference type="InterPro" id="IPR001683">
    <property type="entry name" value="PX_dom"/>
</dbReference>
<gene>
    <name evidence="10" type="ORF">N306_14651</name>
</gene>
<dbReference type="PROSITE" id="PS00916">
    <property type="entry name" value="PI3_4_KINASE_2"/>
    <property type="match status" value="1"/>
</dbReference>
<evidence type="ECO:0000256" key="3">
    <source>
        <dbReference type="ARBA" id="ARBA00022777"/>
    </source>
</evidence>
<dbReference type="STRING" id="30419.A0A091XWT0"/>
<dbReference type="Proteomes" id="UP000053605">
    <property type="component" value="Unassembled WGS sequence"/>
</dbReference>
<comment type="similarity">
    <text evidence="1">Belongs to the PI3/PI4-kinase family. Type III PI4K subfamily.</text>
</comment>
<dbReference type="PROSITE" id="PS50195">
    <property type="entry name" value="PX"/>
    <property type="match status" value="1"/>
</dbReference>
<dbReference type="SMART" id="SM00312">
    <property type="entry name" value="PX"/>
    <property type="match status" value="1"/>
</dbReference>
<sequence length="1188" mass="135195">RIRNAYPAFDLKTNTGKIWSVATNFPDHILGESKFRISIWTDSSPYPLLLTQHAGCFTHDLIVETLHCTNEYPAEITICLFVFVFPPPNYSDHTLGSHESLRKATTCIQLRLHSTSNLKQSLARTHEDDQRRFTVNQLLEDTCAWRLTRQNLVSVIMKYRGEVEYLLQNEVFVLIDNVIEVTKAICSVLCFVETRDITDAVKKLRAVPLLKAQVKDASWPLIEAAVTELSMAISCLIRVYSSSFDANFQLARKPKSPSCADISLDSQLSFTVYAAHNIPEAWVNSINNALKLSVTLCQTALCNVGRVVGLASKNTEVLAWTCSPLYPKERLIHGTVLLSMTLYSTPTTTMITPAICSTDTPTSVTLQIDFPETNLEFIKPEPEERRGDLEEPTKDCLKHITRLSQTHSLLLLSEQQRRILWFYRYYCNNQNCSLPLILGSAPSWDQVTVSEMYAVLRRWRFSNPLEALGLLTFSFPDQDIRKTAVQQIENLSNDELLEYLPQLVQVRRKLIAKEVFLILTNLSVKVLKFGAHQLYWLLKNAQNEVHFKAWYQKLLAALQFCAGKTLNDEFSKEGKLIRILEDIAREVKAASDPKRKEVLKVGLNTLQYFFQEVKVCRLPLNPALLVQGIEADSCSYFTSNAFPLKMSFINANAPSGNINVIFKIGDDLRQDMLVLQIVRVMDSIWLQEGLDMQMTIYRCLSTGKSQGLVQMVPGATTLAKIHRESGLIGPLKENTIKKWFRHHHPLESSYQEAIRNFFFSCAGWCVVTFILGVCDRHSDNIMLTNAGHMFHIDFGRFLGHAQTFGSVRRDRAPFIFTSEMEYFITEGGKNPQRFQEFVELCCRAYNIVRKHSQLLLNLLEMMLHAGLPELNSIQDLKYVYDNLRPQDSDLQATSYFTRKIKESLECFPVKLNNLIHTLVQMSVTGSAKPPAPETVPQEWVMLDTEKSIARATILGFNKKSDSLYLVQVVQSCNVVTFVEKSFCQFSELHSLLQKQFPAHTLPEFPQSWHLPFTDLEHKRVKDLNLYLKQLLSGSRKLANNELVLSFFLNWSKNTLAEDPSSVTLGPQSTDHKPGVQLVISYENTRLTIMLKHMRNIRLPDGSAPSAHAEFYLLPDPYEVSRRKTRTAPKTSDPTYNEIVVYDKVTELKGRILKLVVKSKGAFVGAVNIQLSSVQLNEEKWYPLGNSVI</sequence>
<organism evidence="10 11">
    <name type="scientific">Opisthocomus hoazin</name>
    <name type="common">Hoatzin</name>
    <name type="synonym">Phasianus hoazin</name>
    <dbReference type="NCBI Taxonomy" id="30419"/>
    <lineage>
        <taxon>Eukaryota</taxon>
        <taxon>Metazoa</taxon>
        <taxon>Chordata</taxon>
        <taxon>Craniata</taxon>
        <taxon>Vertebrata</taxon>
        <taxon>Euteleostomi</taxon>
        <taxon>Archelosauria</taxon>
        <taxon>Archosauria</taxon>
        <taxon>Dinosauria</taxon>
        <taxon>Saurischia</taxon>
        <taxon>Theropoda</taxon>
        <taxon>Coelurosauria</taxon>
        <taxon>Aves</taxon>
        <taxon>Neognathae</taxon>
        <taxon>Neoaves</taxon>
        <taxon>Opisthocomiformes</taxon>
        <taxon>Opisthocomidae</taxon>
        <taxon>Opisthocomus</taxon>
    </lineage>
</organism>
<dbReference type="Pfam" id="PF00454">
    <property type="entry name" value="PI3_PI4_kinase"/>
    <property type="match status" value="1"/>
</dbReference>
<dbReference type="SUPFAM" id="SSF64268">
    <property type="entry name" value="PX domain"/>
    <property type="match status" value="1"/>
</dbReference>
<feature type="non-terminal residue" evidence="10">
    <location>
        <position position="1188"/>
    </location>
</feature>
<dbReference type="GO" id="GO:0005886">
    <property type="term" value="C:plasma membrane"/>
    <property type="evidence" value="ECO:0007669"/>
    <property type="project" value="TreeGrafter"/>
</dbReference>
<evidence type="ECO:0000256" key="5">
    <source>
        <dbReference type="ARBA" id="ARBA00029297"/>
    </source>
</evidence>
<dbReference type="PANTHER" id="PTHR10048:SF29">
    <property type="entry name" value="PHOSPHATIDYLINOSITOL 3-KINASE C2 DOMAIN-CONTAINING SUBUNIT GAMMA"/>
    <property type="match status" value="1"/>
</dbReference>
<evidence type="ECO:0000313" key="10">
    <source>
        <dbReference type="EMBL" id="KFR17326.1"/>
    </source>
</evidence>
<feature type="domain" description="PX" evidence="7">
    <location>
        <begin position="942"/>
        <end position="1054"/>
    </location>
</feature>
<evidence type="ECO:0000259" key="6">
    <source>
        <dbReference type="PROSITE" id="PS50004"/>
    </source>
</evidence>
<dbReference type="SUPFAM" id="SSF49562">
    <property type="entry name" value="C2 domain (Calcium/lipid-binding domain, CaLB)"/>
    <property type="match status" value="1"/>
</dbReference>
<dbReference type="GO" id="GO:0043491">
    <property type="term" value="P:phosphatidylinositol 3-kinase/protein kinase B signal transduction"/>
    <property type="evidence" value="ECO:0007669"/>
    <property type="project" value="TreeGrafter"/>
</dbReference>
<feature type="non-terminal residue" evidence="10">
    <location>
        <position position="1"/>
    </location>
</feature>
<comment type="catalytic activity">
    <reaction evidence="4">
        <text>a 1,2-diacyl-sn-glycero-3-phospho-(1D-myo-inositol) + ATP = a 1,2-diacyl-sn-glycero-3-phospho-(1D-myo-inositol-3-phosphate) + ADP + H(+)</text>
        <dbReference type="Rhea" id="RHEA:12709"/>
        <dbReference type="ChEBI" id="CHEBI:15378"/>
        <dbReference type="ChEBI" id="CHEBI:30616"/>
        <dbReference type="ChEBI" id="CHEBI:57880"/>
        <dbReference type="ChEBI" id="CHEBI:58088"/>
        <dbReference type="ChEBI" id="CHEBI:456216"/>
        <dbReference type="EC" id="2.7.1.137"/>
    </reaction>
    <physiologicalReaction direction="left-to-right" evidence="4">
        <dbReference type="Rhea" id="RHEA:12710"/>
    </physiologicalReaction>
</comment>
<dbReference type="GO" id="GO:0048015">
    <property type="term" value="P:phosphatidylinositol-mediated signaling"/>
    <property type="evidence" value="ECO:0007669"/>
    <property type="project" value="TreeGrafter"/>
</dbReference>
<dbReference type="Pfam" id="PF00168">
    <property type="entry name" value="C2"/>
    <property type="match status" value="1"/>
</dbReference>
<dbReference type="Gene3D" id="3.30.1010.10">
    <property type="entry name" value="Phosphatidylinositol 3-kinase Catalytic Subunit, Chain A, domain 4"/>
    <property type="match status" value="1"/>
</dbReference>
<dbReference type="Gene3D" id="3.30.1520.10">
    <property type="entry name" value="Phox-like domain"/>
    <property type="match status" value="1"/>
</dbReference>
<dbReference type="SMART" id="SM00239">
    <property type="entry name" value="C2"/>
    <property type="match status" value="1"/>
</dbReference>
<name>A0A091XWT0_OPIHO</name>
<dbReference type="GO" id="GO:0005942">
    <property type="term" value="C:phosphatidylinositol 3-kinase complex"/>
    <property type="evidence" value="ECO:0007669"/>
    <property type="project" value="TreeGrafter"/>
</dbReference>
<dbReference type="InterPro" id="IPR011009">
    <property type="entry name" value="Kinase-like_dom_sf"/>
</dbReference>
<dbReference type="PROSITE" id="PS51545">
    <property type="entry name" value="PIK_HELICAL"/>
    <property type="match status" value="1"/>
</dbReference>
<accession>A0A091XWT0</accession>
<dbReference type="SMART" id="SM00145">
    <property type="entry name" value="PI3Ka"/>
    <property type="match status" value="1"/>
</dbReference>
<evidence type="ECO:0000256" key="4">
    <source>
        <dbReference type="ARBA" id="ARBA00023985"/>
    </source>
</evidence>
<evidence type="ECO:0000313" key="11">
    <source>
        <dbReference type="Proteomes" id="UP000053605"/>
    </source>
</evidence>
<keyword evidence="3 10" id="KW-0418">Kinase</keyword>
<comment type="catalytic activity">
    <reaction evidence="5">
        <text>a 1,2-diacyl-sn-glycero-3-phospho-(1D-myo-inositol 4-phosphate) + ATP = a 1,2-diacyl-sn-glycero-3-phospho-(1D-myo-inositol-3,4-bisphosphate) + ADP + H(+)</text>
        <dbReference type="Rhea" id="RHEA:18373"/>
        <dbReference type="ChEBI" id="CHEBI:15378"/>
        <dbReference type="ChEBI" id="CHEBI:30616"/>
        <dbReference type="ChEBI" id="CHEBI:57658"/>
        <dbReference type="ChEBI" id="CHEBI:58178"/>
        <dbReference type="ChEBI" id="CHEBI:456216"/>
        <dbReference type="EC" id="2.7.1.154"/>
    </reaction>
    <physiologicalReaction direction="left-to-right" evidence="5">
        <dbReference type="Rhea" id="RHEA:18374"/>
    </physiologicalReaction>
</comment>